<dbReference type="InterPro" id="IPR027417">
    <property type="entry name" value="P-loop_NTPase"/>
</dbReference>
<sequence>MRSRTMKTRTTQEILITIKKNKTTSTRRGSFYLSRVHLSLIVIALALSSSHLLIQRTHVESMLLSEETSPNLANVIRGEHRLGNRGEVNANRQRHFDCAISWLRLPKTASTSVAQGFIVPLSKAGRFTNTDIGPNTCIETVGGCAPFWKGLNWNKNSISRRFHSNNTRVAFDARHIPPPRYIGSLNSTQINKNQRCFPMKRPNAPRIACHEYDARSSTLNFGPHRRNPANQRQPVQKLPSQLQAHFDFGPMTATHVGLDPSLFGWIMPSHPMVFSTFRDPIERLLSSFHYGIQFGSGRPGEVDKCDLPGAGKGKGRVERWNERVVKAREIATLQHDWTEYQSLLREYLDTCRMAADNAYIQFLDPYSKDVNRAINNLEKYVIVGLQTEMEETMERWINITKKSCRKHPHFDEMNTKVFEKILGDMKIKGGFDRKRETRSDNATFWDNIDFTRFHKL</sequence>
<proteinExistence type="predicted"/>
<dbReference type="Gene3D" id="3.40.50.300">
    <property type="entry name" value="P-loop containing nucleotide triphosphate hydrolases"/>
    <property type="match status" value="1"/>
</dbReference>
<evidence type="ECO:0000313" key="3">
    <source>
        <dbReference type="Proteomes" id="UP001516023"/>
    </source>
</evidence>
<accession>A0ABD3PIW9</accession>
<protein>
    <recommendedName>
        <fullName evidence="4">Sulfotransferase</fullName>
    </recommendedName>
</protein>
<organism evidence="2 3">
    <name type="scientific">Cyclotella cryptica</name>
    <dbReference type="NCBI Taxonomy" id="29204"/>
    <lineage>
        <taxon>Eukaryota</taxon>
        <taxon>Sar</taxon>
        <taxon>Stramenopiles</taxon>
        <taxon>Ochrophyta</taxon>
        <taxon>Bacillariophyta</taxon>
        <taxon>Coscinodiscophyceae</taxon>
        <taxon>Thalassiosirophycidae</taxon>
        <taxon>Stephanodiscales</taxon>
        <taxon>Stephanodiscaceae</taxon>
        <taxon>Cyclotella</taxon>
    </lineage>
</organism>
<keyword evidence="1" id="KW-0472">Membrane</keyword>
<gene>
    <name evidence="2" type="ORF">HJC23_000062</name>
</gene>
<dbReference type="AlphaFoldDB" id="A0ABD3PIW9"/>
<feature type="transmembrane region" description="Helical" evidence="1">
    <location>
        <begin position="32"/>
        <end position="54"/>
    </location>
</feature>
<evidence type="ECO:0000256" key="1">
    <source>
        <dbReference type="SAM" id="Phobius"/>
    </source>
</evidence>
<name>A0ABD3PIW9_9STRA</name>
<dbReference type="Proteomes" id="UP001516023">
    <property type="component" value="Unassembled WGS sequence"/>
</dbReference>
<reference evidence="2 3" key="1">
    <citation type="journal article" date="2020" name="G3 (Bethesda)">
        <title>Improved Reference Genome for Cyclotella cryptica CCMP332, a Model for Cell Wall Morphogenesis, Salinity Adaptation, and Lipid Production in Diatoms (Bacillariophyta).</title>
        <authorList>
            <person name="Roberts W.R."/>
            <person name="Downey K.M."/>
            <person name="Ruck E.C."/>
            <person name="Traller J.C."/>
            <person name="Alverson A.J."/>
        </authorList>
    </citation>
    <scope>NUCLEOTIDE SEQUENCE [LARGE SCALE GENOMIC DNA]</scope>
    <source>
        <strain evidence="2 3">CCMP332</strain>
    </source>
</reference>
<evidence type="ECO:0000313" key="2">
    <source>
        <dbReference type="EMBL" id="KAL3787574.1"/>
    </source>
</evidence>
<evidence type="ECO:0008006" key="4">
    <source>
        <dbReference type="Google" id="ProtNLM"/>
    </source>
</evidence>
<keyword evidence="3" id="KW-1185">Reference proteome</keyword>
<dbReference type="EMBL" id="JABMIG020000172">
    <property type="protein sequence ID" value="KAL3787574.1"/>
    <property type="molecule type" value="Genomic_DNA"/>
</dbReference>
<keyword evidence="1" id="KW-1133">Transmembrane helix</keyword>
<comment type="caution">
    <text evidence="2">The sequence shown here is derived from an EMBL/GenBank/DDBJ whole genome shotgun (WGS) entry which is preliminary data.</text>
</comment>
<keyword evidence="1" id="KW-0812">Transmembrane</keyword>